<evidence type="ECO:0000313" key="7">
    <source>
        <dbReference type="RefSeq" id="XP_003739251.1"/>
    </source>
</evidence>
<feature type="compositionally biased region" description="Basic and acidic residues" evidence="4">
    <location>
        <begin position="95"/>
        <end position="113"/>
    </location>
</feature>
<feature type="domain" description="DET1- and DDB1-associated protein 1" evidence="5">
    <location>
        <begin position="29"/>
        <end position="86"/>
    </location>
</feature>
<protein>
    <recommendedName>
        <fullName evidence="2">DET1- and DDB1-associated protein 1</fullName>
    </recommendedName>
</protein>
<keyword evidence="6" id="KW-1185">Reference proteome</keyword>
<reference evidence="7" key="1">
    <citation type="submission" date="2025-08" db="UniProtKB">
        <authorList>
            <consortium name="RefSeq"/>
        </authorList>
    </citation>
    <scope>IDENTIFICATION</scope>
</reference>
<dbReference type="GO" id="GO:0080008">
    <property type="term" value="C:Cul4-RING E3 ubiquitin ligase complex"/>
    <property type="evidence" value="ECO:0007669"/>
    <property type="project" value="TreeGrafter"/>
</dbReference>
<evidence type="ECO:0000256" key="1">
    <source>
        <dbReference type="ARBA" id="ARBA00008042"/>
    </source>
</evidence>
<organism evidence="6 7">
    <name type="scientific">Galendromus occidentalis</name>
    <name type="common">western predatory mite</name>
    <dbReference type="NCBI Taxonomy" id="34638"/>
    <lineage>
        <taxon>Eukaryota</taxon>
        <taxon>Metazoa</taxon>
        <taxon>Ecdysozoa</taxon>
        <taxon>Arthropoda</taxon>
        <taxon>Chelicerata</taxon>
        <taxon>Arachnida</taxon>
        <taxon>Acari</taxon>
        <taxon>Parasitiformes</taxon>
        <taxon>Mesostigmata</taxon>
        <taxon>Gamasina</taxon>
        <taxon>Phytoseioidea</taxon>
        <taxon>Phytoseiidae</taxon>
        <taxon>Typhlodrominae</taxon>
        <taxon>Galendromus</taxon>
    </lineage>
</organism>
<name>A0AAJ6QP32_9ACAR</name>
<dbReference type="Pfam" id="PF10172">
    <property type="entry name" value="DDA1"/>
    <property type="match status" value="1"/>
</dbReference>
<dbReference type="RefSeq" id="XP_003739251.1">
    <property type="nucleotide sequence ID" value="XM_003739203.2"/>
</dbReference>
<dbReference type="Proteomes" id="UP000694867">
    <property type="component" value="Unplaced"/>
</dbReference>
<dbReference type="GeneID" id="100898159"/>
<feature type="region of interest" description="Disordered" evidence="4">
    <location>
        <begin position="1"/>
        <end position="67"/>
    </location>
</feature>
<sequence>MANVMRNLPTKTLFSAGPSCSSEGVEASLSNLPSFNSRNFAKFQPCSQSRNSTRKPPTYLPLKDHPLSQTITTEKTNILLRYLHYQTGGKKSSKRRDASPSEDAPRKRNREDQSTDMDTNAERSDDD</sequence>
<evidence type="ECO:0000256" key="2">
    <source>
        <dbReference type="ARBA" id="ARBA00018256"/>
    </source>
</evidence>
<comment type="similarity">
    <text evidence="1">Belongs to the DDA1 family.</text>
</comment>
<dbReference type="InterPro" id="IPR033575">
    <property type="entry name" value="DDA1-like"/>
</dbReference>
<dbReference type="InterPro" id="IPR018276">
    <property type="entry name" value="DDA1_dom"/>
</dbReference>
<gene>
    <name evidence="7" type="primary">LOC100898159</name>
</gene>
<comment type="function">
    <text evidence="3">Functions as a component of numerous distinct DCX (DDB1-CUL4-X-box) E3 ubiquitin-protein ligase complexes which mediate the ubiquitination and subsequent proteasomal degradation of target proteins. In the DCX complexes, acts as a scaffolding subunit required to stabilize the complex.</text>
</comment>
<evidence type="ECO:0000256" key="4">
    <source>
        <dbReference type="SAM" id="MobiDB-lite"/>
    </source>
</evidence>
<dbReference type="PANTHER" id="PTHR31879">
    <property type="entry name" value="DET1- AND DDB1-ASSOCIATED PROTEIN 1"/>
    <property type="match status" value="1"/>
</dbReference>
<feature type="compositionally biased region" description="Polar residues" evidence="4">
    <location>
        <begin position="9"/>
        <end position="55"/>
    </location>
</feature>
<proteinExistence type="inferred from homology"/>
<feature type="region of interest" description="Disordered" evidence="4">
    <location>
        <begin position="84"/>
        <end position="127"/>
    </location>
</feature>
<dbReference type="AlphaFoldDB" id="A0AAJ6QP32"/>
<evidence type="ECO:0000256" key="3">
    <source>
        <dbReference type="ARBA" id="ARBA00045586"/>
    </source>
</evidence>
<accession>A0AAJ6QP32</accession>
<evidence type="ECO:0000259" key="5">
    <source>
        <dbReference type="Pfam" id="PF10172"/>
    </source>
</evidence>
<dbReference type="PANTHER" id="PTHR31879:SF2">
    <property type="entry name" value="DET1- AND DDB1-ASSOCIATED PROTEIN 1"/>
    <property type="match status" value="1"/>
</dbReference>
<dbReference type="KEGG" id="goe:100898159"/>
<dbReference type="GO" id="GO:0032436">
    <property type="term" value="P:positive regulation of proteasomal ubiquitin-dependent protein catabolic process"/>
    <property type="evidence" value="ECO:0007669"/>
    <property type="project" value="TreeGrafter"/>
</dbReference>
<evidence type="ECO:0000313" key="6">
    <source>
        <dbReference type="Proteomes" id="UP000694867"/>
    </source>
</evidence>